<accession>A0ABN2DNH4</accession>
<dbReference type="EMBL" id="BAAAOS010000020">
    <property type="protein sequence ID" value="GAA1579705.1"/>
    <property type="molecule type" value="Genomic_DNA"/>
</dbReference>
<dbReference type="InterPro" id="IPR036390">
    <property type="entry name" value="WH_DNA-bd_sf"/>
</dbReference>
<reference evidence="5 6" key="1">
    <citation type="journal article" date="2019" name="Int. J. Syst. Evol. Microbiol.">
        <title>The Global Catalogue of Microorganisms (GCM) 10K type strain sequencing project: providing services to taxonomists for standard genome sequencing and annotation.</title>
        <authorList>
            <consortium name="The Broad Institute Genomics Platform"/>
            <consortium name="The Broad Institute Genome Sequencing Center for Infectious Disease"/>
            <person name="Wu L."/>
            <person name="Ma J."/>
        </authorList>
    </citation>
    <scope>NUCLEOTIDE SEQUENCE [LARGE SCALE GENOMIC DNA]</scope>
    <source>
        <strain evidence="5 6">JCM 14969</strain>
    </source>
</reference>
<name>A0ABN2DNH4_9ACTN</name>
<evidence type="ECO:0000313" key="6">
    <source>
        <dbReference type="Proteomes" id="UP001500393"/>
    </source>
</evidence>
<evidence type="ECO:0000313" key="5">
    <source>
        <dbReference type="EMBL" id="GAA1579705.1"/>
    </source>
</evidence>
<evidence type="ECO:0000259" key="4">
    <source>
        <dbReference type="Pfam" id="PF00392"/>
    </source>
</evidence>
<keyword evidence="3" id="KW-0804">Transcription</keyword>
<evidence type="ECO:0000256" key="2">
    <source>
        <dbReference type="ARBA" id="ARBA00023125"/>
    </source>
</evidence>
<dbReference type="InterPro" id="IPR036388">
    <property type="entry name" value="WH-like_DNA-bd_sf"/>
</dbReference>
<dbReference type="Proteomes" id="UP001500393">
    <property type="component" value="Unassembled WGS sequence"/>
</dbReference>
<sequence length="54" mass="5906">MRIMRGEEFQVGDRLPGISALQEEYSVPSLGAIWQAQQILVCEGLVRTEQGSGA</sequence>
<keyword evidence="6" id="KW-1185">Reference proteome</keyword>
<feature type="domain" description="HTH gntR-type" evidence="4">
    <location>
        <begin position="3"/>
        <end position="53"/>
    </location>
</feature>
<dbReference type="Pfam" id="PF00392">
    <property type="entry name" value="GntR"/>
    <property type="match status" value="1"/>
</dbReference>
<keyword evidence="1" id="KW-0805">Transcription regulation</keyword>
<comment type="caution">
    <text evidence="5">The sequence shown here is derived from an EMBL/GenBank/DDBJ whole genome shotgun (WGS) entry which is preliminary data.</text>
</comment>
<dbReference type="Gene3D" id="1.10.10.10">
    <property type="entry name" value="Winged helix-like DNA-binding domain superfamily/Winged helix DNA-binding domain"/>
    <property type="match status" value="1"/>
</dbReference>
<organism evidence="5 6">
    <name type="scientific">Kribbella sancticallisti</name>
    <dbReference type="NCBI Taxonomy" id="460087"/>
    <lineage>
        <taxon>Bacteria</taxon>
        <taxon>Bacillati</taxon>
        <taxon>Actinomycetota</taxon>
        <taxon>Actinomycetes</taxon>
        <taxon>Propionibacteriales</taxon>
        <taxon>Kribbellaceae</taxon>
        <taxon>Kribbella</taxon>
    </lineage>
</organism>
<evidence type="ECO:0000256" key="3">
    <source>
        <dbReference type="ARBA" id="ARBA00023163"/>
    </source>
</evidence>
<dbReference type="InterPro" id="IPR000524">
    <property type="entry name" value="Tscrpt_reg_HTH_GntR"/>
</dbReference>
<keyword evidence="2" id="KW-0238">DNA-binding</keyword>
<protein>
    <recommendedName>
        <fullName evidence="4">HTH gntR-type domain-containing protein</fullName>
    </recommendedName>
</protein>
<gene>
    <name evidence="5" type="ORF">GCM10009789_36830</name>
</gene>
<proteinExistence type="predicted"/>
<dbReference type="SUPFAM" id="SSF46785">
    <property type="entry name" value="Winged helix' DNA-binding domain"/>
    <property type="match status" value="1"/>
</dbReference>
<evidence type="ECO:0000256" key="1">
    <source>
        <dbReference type="ARBA" id="ARBA00023015"/>
    </source>
</evidence>